<dbReference type="SMART" id="SM00588">
    <property type="entry name" value="NEUZ"/>
    <property type="match status" value="1"/>
</dbReference>
<dbReference type="AlphaFoldDB" id="A0ABD1JDU4"/>
<evidence type="ECO:0000313" key="9">
    <source>
        <dbReference type="Proteomes" id="UP001591681"/>
    </source>
</evidence>
<protein>
    <recommendedName>
        <fullName evidence="10">E3 ubiquitin-protein ligase NEURL3</fullName>
    </recommendedName>
</protein>
<evidence type="ECO:0000313" key="8">
    <source>
        <dbReference type="EMBL" id="KAL2084243.1"/>
    </source>
</evidence>
<keyword evidence="9" id="KW-1185">Reference proteome</keyword>
<evidence type="ECO:0000256" key="5">
    <source>
        <dbReference type="PROSITE-ProRule" id="PRU00175"/>
    </source>
</evidence>
<dbReference type="Gene3D" id="2.60.120.920">
    <property type="match status" value="1"/>
</dbReference>
<dbReference type="PANTHER" id="PTHR12429">
    <property type="entry name" value="NEURALIZED"/>
    <property type="match status" value="1"/>
</dbReference>
<dbReference type="PROSITE" id="PS51065">
    <property type="entry name" value="NHR"/>
    <property type="match status" value="1"/>
</dbReference>
<keyword evidence="4" id="KW-0862">Zinc</keyword>
<evidence type="ECO:0000256" key="1">
    <source>
        <dbReference type="ARBA" id="ARBA00022723"/>
    </source>
</evidence>
<evidence type="ECO:0000259" key="7">
    <source>
        <dbReference type="PROSITE" id="PS51065"/>
    </source>
</evidence>
<dbReference type="InterPro" id="IPR006573">
    <property type="entry name" value="NHR_dom"/>
</dbReference>
<dbReference type="Proteomes" id="UP001591681">
    <property type="component" value="Unassembled WGS sequence"/>
</dbReference>
<dbReference type="Pfam" id="PF13920">
    <property type="entry name" value="zf-C3HC4_3"/>
    <property type="match status" value="1"/>
</dbReference>
<feature type="domain" description="NHR" evidence="7">
    <location>
        <begin position="22"/>
        <end position="176"/>
    </location>
</feature>
<dbReference type="SUPFAM" id="SSF57850">
    <property type="entry name" value="RING/U-box"/>
    <property type="match status" value="1"/>
</dbReference>
<gene>
    <name evidence="8" type="ORF">ACEWY4_019761</name>
</gene>
<name>A0ABD1JDU4_9TELE</name>
<accession>A0ABD1JDU4</accession>
<evidence type="ECO:0000256" key="4">
    <source>
        <dbReference type="ARBA" id="ARBA00022833"/>
    </source>
</evidence>
<dbReference type="FunFam" id="2.60.120.920:FF:000005">
    <property type="entry name" value="Putative E3 ubiquitin-protein ligase NEURL1B"/>
    <property type="match status" value="1"/>
</dbReference>
<comment type="caution">
    <text evidence="8">The sequence shown here is derived from an EMBL/GenBank/DDBJ whole genome shotgun (WGS) entry which is preliminary data.</text>
</comment>
<dbReference type="PANTHER" id="PTHR12429:SF36">
    <property type="entry name" value="E3 UBIQUITIN-PROTEIN LIGASE NEURL3"/>
    <property type="match status" value="1"/>
</dbReference>
<keyword evidence="3 5" id="KW-0863">Zinc-finger</keyword>
<evidence type="ECO:0000256" key="2">
    <source>
        <dbReference type="ARBA" id="ARBA00022737"/>
    </source>
</evidence>
<dbReference type="Gene3D" id="3.30.40.10">
    <property type="entry name" value="Zinc/RING finger domain, C3HC4 (zinc finger)"/>
    <property type="match status" value="1"/>
</dbReference>
<dbReference type="InterPro" id="IPR043136">
    <property type="entry name" value="B30.2/SPRY_sf"/>
</dbReference>
<dbReference type="InterPro" id="IPR037962">
    <property type="entry name" value="Neuralized"/>
</dbReference>
<dbReference type="InterPro" id="IPR013083">
    <property type="entry name" value="Znf_RING/FYVE/PHD"/>
</dbReference>
<reference evidence="8 9" key="1">
    <citation type="submission" date="2024-09" db="EMBL/GenBank/DDBJ databases">
        <title>A chromosome-level genome assembly of Gray's grenadier anchovy, Coilia grayii.</title>
        <authorList>
            <person name="Fu Z."/>
        </authorList>
    </citation>
    <scope>NUCLEOTIDE SEQUENCE [LARGE SCALE GENOMIC DNA]</scope>
    <source>
        <strain evidence="8">G4</strain>
        <tissue evidence="8">Muscle</tissue>
    </source>
</reference>
<keyword evidence="1" id="KW-0479">Metal-binding</keyword>
<dbReference type="EMBL" id="JBHFQA010000017">
    <property type="protein sequence ID" value="KAL2084243.1"/>
    <property type="molecule type" value="Genomic_DNA"/>
</dbReference>
<proteinExistence type="predicted"/>
<organism evidence="8 9">
    <name type="scientific">Coilia grayii</name>
    <name type="common">Gray's grenadier anchovy</name>
    <dbReference type="NCBI Taxonomy" id="363190"/>
    <lineage>
        <taxon>Eukaryota</taxon>
        <taxon>Metazoa</taxon>
        <taxon>Chordata</taxon>
        <taxon>Craniata</taxon>
        <taxon>Vertebrata</taxon>
        <taxon>Euteleostomi</taxon>
        <taxon>Actinopterygii</taxon>
        <taxon>Neopterygii</taxon>
        <taxon>Teleostei</taxon>
        <taxon>Clupei</taxon>
        <taxon>Clupeiformes</taxon>
        <taxon>Clupeoidei</taxon>
        <taxon>Engraulidae</taxon>
        <taxon>Coilinae</taxon>
        <taxon>Coilia</taxon>
    </lineage>
</organism>
<dbReference type="PROSITE" id="PS50089">
    <property type="entry name" value="ZF_RING_2"/>
    <property type="match status" value="1"/>
</dbReference>
<dbReference type="Pfam" id="PF07177">
    <property type="entry name" value="Neuralized"/>
    <property type="match status" value="1"/>
</dbReference>
<dbReference type="GO" id="GO:0008270">
    <property type="term" value="F:zinc ion binding"/>
    <property type="evidence" value="ECO:0007669"/>
    <property type="project" value="UniProtKB-KW"/>
</dbReference>
<feature type="domain" description="RING-type" evidence="6">
    <location>
        <begin position="239"/>
        <end position="277"/>
    </location>
</feature>
<evidence type="ECO:0008006" key="10">
    <source>
        <dbReference type="Google" id="ProtNLM"/>
    </source>
</evidence>
<dbReference type="InterPro" id="IPR001841">
    <property type="entry name" value="Znf_RING"/>
</dbReference>
<sequence length="280" mass="31006">MTNNVNVLAQHGHTCGIACLGPLTFHPGAVGKKITLSHGGCRASRDLETFQNGLVFSSRPIRLKEKVHFRVERTLLAWQGAVRIGFTNVCPTTGPLPSLAVPDLTNKPGYAAFAVPHKDCTPGTTVTFWMSSDGRLCYQTSTRTHGRVQTDLDLTQPLWAIFDVYGQSTTVLLLGSETGHWFRRTSCPLPRSTFECGYEETPPRLQRKLEMAQKMLKQRLDDQGNNNPCRPGSSAEDLCLVCLQEEARLALRCGHRCLCLPCANRVFVEFGTCPLCRQSI</sequence>
<keyword evidence="2" id="KW-0677">Repeat</keyword>
<evidence type="ECO:0000259" key="6">
    <source>
        <dbReference type="PROSITE" id="PS50089"/>
    </source>
</evidence>
<evidence type="ECO:0000256" key="3">
    <source>
        <dbReference type="ARBA" id="ARBA00022771"/>
    </source>
</evidence>